<feature type="domain" description="Glucosyltransferase 3-like C-terminal" evidence="1">
    <location>
        <begin position="202"/>
        <end position="309"/>
    </location>
</feature>
<protein>
    <submittedName>
        <fullName evidence="2">Putative glycosyl transferase</fullName>
    </submittedName>
</protein>
<comment type="caution">
    <text evidence="2">The sequence shown here is derived from an EMBL/GenBank/DDBJ whole genome shotgun (WGS) entry which is preliminary data.</text>
</comment>
<dbReference type="Proteomes" id="UP000245202">
    <property type="component" value="Unassembled WGS sequence"/>
</dbReference>
<organism evidence="2 3">
    <name type="scientific">Paenibacillus agaridevorans</name>
    <dbReference type="NCBI Taxonomy" id="171404"/>
    <lineage>
        <taxon>Bacteria</taxon>
        <taxon>Bacillati</taxon>
        <taxon>Bacillota</taxon>
        <taxon>Bacilli</taxon>
        <taxon>Bacillales</taxon>
        <taxon>Paenibacillaceae</taxon>
        <taxon>Paenibacillus</taxon>
    </lineage>
</organism>
<dbReference type="AlphaFoldDB" id="A0A2R5EXC7"/>
<reference evidence="2 3" key="1">
    <citation type="submission" date="2017-08" db="EMBL/GenBank/DDBJ databases">
        <title>Substantial Increase in Enzyme Production by Combined Drug-Resistance Mutations in Paenibacillus agaridevorans.</title>
        <authorList>
            <person name="Tanaka Y."/>
            <person name="Funane K."/>
            <person name="Hosaka T."/>
            <person name="Shiwa Y."/>
            <person name="Fujita N."/>
            <person name="Miyazaki T."/>
            <person name="Yoshikawa H."/>
            <person name="Murakami K."/>
            <person name="Kasahara K."/>
            <person name="Inaoka T."/>
            <person name="Hiraga Y."/>
            <person name="Ochi K."/>
        </authorList>
    </citation>
    <scope>NUCLEOTIDE SEQUENCE [LARGE SCALE GENOMIC DNA]</scope>
    <source>
        <strain evidence="2 3">T-3040</strain>
    </source>
</reference>
<gene>
    <name evidence="2" type="ORF">PAT3040_02588</name>
</gene>
<dbReference type="Gene3D" id="3.40.50.2000">
    <property type="entry name" value="Glycogen Phosphorylase B"/>
    <property type="match status" value="1"/>
</dbReference>
<proteinExistence type="predicted"/>
<evidence type="ECO:0000313" key="3">
    <source>
        <dbReference type="Proteomes" id="UP000245202"/>
    </source>
</evidence>
<keyword evidence="3" id="KW-1185">Reference proteome</keyword>
<name>A0A2R5EXC7_9BACL</name>
<feature type="non-terminal residue" evidence="2">
    <location>
        <position position="314"/>
    </location>
</feature>
<accession>A0A2R5EXC7</accession>
<sequence>MDPSLNPQISDDILGAVNYRNTQKPKESWGRHPKIGSVASLIGNNFSSTVMLPKIAREIAEFAKENSAEIIWSVVQGQTMIKVVRRAAASAEIPYTVQVWDPPEWWLSENKFDKFTKNSVMKEFGKLLHNSRACMSASWSMAEEYTKEYQARCIPVVPGLDDKSNSELTERTDQDFIIAFAGQIYALTEFNALIQALELLNWSYSGKKIKLVLYGRYFQNLHFNSPANMVIRGWVDQTEVLKELSNADLLYCPYWFSSDFEKVARLSFPSKLTSYLKTKRPVLMHAPSYSSPTRFIRENNAGYVCESLSPAEIA</sequence>
<dbReference type="GO" id="GO:0016740">
    <property type="term" value="F:transferase activity"/>
    <property type="evidence" value="ECO:0007669"/>
    <property type="project" value="UniProtKB-KW"/>
</dbReference>
<keyword evidence="2" id="KW-0808">Transferase</keyword>
<evidence type="ECO:0000259" key="1">
    <source>
        <dbReference type="Pfam" id="PF26337"/>
    </source>
</evidence>
<dbReference type="SUPFAM" id="SSF53756">
    <property type="entry name" value="UDP-Glycosyltransferase/glycogen phosphorylase"/>
    <property type="match status" value="1"/>
</dbReference>
<dbReference type="Pfam" id="PF26337">
    <property type="entry name" value="Gtf3_C"/>
    <property type="match status" value="1"/>
</dbReference>
<dbReference type="EMBL" id="BDQX01000128">
    <property type="protein sequence ID" value="GBG08021.1"/>
    <property type="molecule type" value="Genomic_DNA"/>
</dbReference>
<dbReference type="InterPro" id="IPR058592">
    <property type="entry name" value="Gtf3_C"/>
</dbReference>
<evidence type="ECO:0000313" key="2">
    <source>
        <dbReference type="EMBL" id="GBG08021.1"/>
    </source>
</evidence>